<dbReference type="Pfam" id="PF08814">
    <property type="entry name" value="XisH"/>
    <property type="match status" value="1"/>
</dbReference>
<sequence>MAAKDIVHDIVREALEKEGWFIIRDPFFLRVSENIGMFVDLAADKLLLAERETLKIAVEVKSFVGLSNLSDFHLAVGQFLNYRLALEELESDRILYLAIPDDIYNTFFQDSFIQKVIDAYSIKLIIVNPKKGEITLWKPSPIRN</sequence>
<dbReference type="GO" id="GO:0003676">
    <property type="term" value="F:nucleic acid binding"/>
    <property type="evidence" value="ECO:0007669"/>
    <property type="project" value="InterPro"/>
</dbReference>
<evidence type="ECO:0000313" key="1">
    <source>
        <dbReference type="EMBL" id="UXE59558.1"/>
    </source>
</evidence>
<accession>A0A977KTD2</accession>
<gene>
    <name evidence="1" type="ORF">KA717_27795</name>
</gene>
<dbReference type="Proteomes" id="UP001065613">
    <property type="component" value="Chromosome"/>
</dbReference>
<dbReference type="InterPro" id="IPR011335">
    <property type="entry name" value="Restrct_endonuc-II-like"/>
</dbReference>
<dbReference type="EMBL" id="CP073041">
    <property type="protein sequence ID" value="UXE59558.1"/>
    <property type="molecule type" value="Genomic_DNA"/>
</dbReference>
<dbReference type="InterPro" id="IPR014919">
    <property type="entry name" value="XisH"/>
</dbReference>
<dbReference type="Gene3D" id="3.40.1350.10">
    <property type="match status" value="1"/>
</dbReference>
<dbReference type="KEGG" id="wna:KA717_27795"/>
<reference evidence="1" key="1">
    <citation type="submission" date="2021-04" db="EMBL/GenBank/DDBJ databases">
        <title>Genome sequence of Woronichinia naegeliana from Washington state freshwater lake bloom.</title>
        <authorList>
            <person name="Dreher T.W."/>
        </authorList>
    </citation>
    <scope>NUCLEOTIDE SEQUENCE</scope>
    <source>
        <strain evidence="1">WA131</strain>
    </source>
</reference>
<organism evidence="1">
    <name type="scientific">Woronichinia naegeliana WA131</name>
    <dbReference type="NCBI Taxonomy" id="2824559"/>
    <lineage>
        <taxon>Bacteria</taxon>
        <taxon>Bacillati</taxon>
        <taxon>Cyanobacteriota</taxon>
        <taxon>Cyanophyceae</taxon>
        <taxon>Synechococcales</taxon>
        <taxon>Coelosphaeriaceae</taxon>
        <taxon>Woronichinia</taxon>
    </lineage>
</organism>
<protein>
    <submittedName>
        <fullName evidence="1">XisH family protein</fullName>
    </submittedName>
</protein>
<proteinExistence type="predicted"/>
<dbReference type="AlphaFoldDB" id="A0A977KTD2"/>
<dbReference type="InterPro" id="IPR011856">
    <property type="entry name" value="tRNA_endonuc-like_dom_sf"/>
</dbReference>
<name>A0A977KTD2_9CYAN</name>
<dbReference type="SUPFAM" id="SSF52980">
    <property type="entry name" value="Restriction endonuclease-like"/>
    <property type="match status" value="1"/>
</dbReference>
<dbReference type="CDD" id="cd22366">
    <property type="entry name" value="XisH-like"/>
    <property type="match status" value="1"/>
</dbReference>